<feature type="region of interest" description="Disordered" evidence="1">
    <location>
        <begin position="1105"/>
        <end position="1172"/>
    </location>
</feature>
<proteinExistence type="predicted"/>
<keyword evidence="4" id="KW-1185">Reference proteome</keyword>
<dbReference type="Pfam" id="PF06985">
    <property type="entry name" value="HET"/>
    <property type="match status" value="1"/>
</dbReference>
<feature type="region of interest" description="Disordered" evidence="1">
    <location>
        <begin position="290"/>
        <end position="309"/>
    </location>
</feature>
<feature type="compositionally biased region" description="Basic and acidic residues" evidence="1">
    <location>
        <begin position="7"/>
        <end position="19"/>
    </location>
</feature>
<dbReference type="Proteomes" id="UP000248423">
    <property type="component" value="Unassembled WGS sequence"/>
</dbReference>
<protein>
    <recommendedName>
        <fullName evidence="2">Heterokaryon incompatibility domain-containing protein</fullName>
    </recommendedName>
</protein>
<dbReference type="PANTHER" id="PTHR10622">
    <property type="entry name" value="HET DOMAIN-CONTAINING PROTEIN"/>
    <property type="match status" value="1"/>
</dbReference>
<feature type="region of interest" description="Disordered" evidence="1">
    <location>
        <begin position="1"/>
        <end position="45"/>
    </location>
</feature>
<evidence type="ECO:0000259" key="2">
    <source>
        <dbReference type="Pfam" id="PF06985"/>
    </source>
</evidence>
<gene>
    <name evidence="3" type="ORF">BO78DRAFT_469058</name>
</gene>
<dbReference type="OrthoDB" id="674604at2759"/>
<feature type="compositionally biased region" description="Basic and acidic residues" evidence="1">
    <location>
        <begin position="898"/>
        <end position="911"/>
    </location>
</feature>
<dbReference type="VEuPathDB" id="FungiDB:BO78DRAFT_469058"/>
<accession>A0A319EJ71</accession>
<dbReference type="EMBL" id="KZ826340">
    <property type="protein sequence ID" value="PYI07675.1"/>
    <property type="molecule type" value="Genomic_DNA"/>
</dbReference>
<feature type="compositionally biased region" description="Polar residues" evidence="1">
    <location>
        <begin position="1149"/>
        <end position="1172"/>
    </location>
</feature>
<dbReference type="InterPro" id="IPR010730">
    <property type="entry name" value="HET"/>
</dbReference>
<feature type="compositionally biased region" description="Basic and acidic residues" evidence="1">
    <location>
        <begin position="292"/>
        <end position="305"/>
    </location>
</feature>
<reference evidence="3 4" key="1">
    <citation type="submission" date="2018-02" db="EMBL/GenBank/DDBJ databases">
        <title>The genomes of Aspergillus section Nigri reveals drivers in fungal speciation.</title>
        <authorList>
            <consortium name="DOE Joint Genome Institute"/>
            <person name="Vesth T.C."/>
            <person name="Nybo J."/>
            <person name="Theobald S."/>
            <person name="Brandl J."/>
            <person name="Frisvad J.C."/>
            <person name="Nielsen K.F."/>
            <person name="Lyhne E.K."/>
            <person name="Kogle M.E."/>
            <person name="Kuo A."/>
            <person name="Riley R."/>
            <person name="Clum A."/>
            <person name="Nolan M."/>
            <person name="Lipzen A."/>
            <person name="Salamov A."/>
            <person name="Henrissat B."/>
            <person name="Wiebenga A."/>
            <person name="De vries R.P."/>
            <person name="Grigoriev I.V."/>
            <person name="Mortensen U.H."/>
            <person name="Andersen M.R."/>
            <person name="Baker S.E."/>
        </authorList>
    </citation>
    <scope>NUCLEOTIDE SEQUENCE [LARGE SCALE GENOMIC DNA]</scope>
    <source>
        <strain evidence="3 4">CBS 121057</strain>
    </source>
</reference>
<evidence type="ECO:0000313" key="3">
    <source>
        <dbReference type="EMBL" id="PYI07675.1"/>
    </source>
</evidence>
<feature type="region of interest" description="Disordered" evidence="1">
    <location>
        <begin position="895"/>
        <end position="958"/>
    </location>
</feature>
<evidence type="ECO:0000313" key="4">
    <source>
        <dbReference type="Proteomes" id="UP000248423"/>
    </source>
</evidence>
<name>A0A319EJ71_ASPSB</name>
<evidence type="ECO:0000256" key="1">
    <source>
        <dbReference type="SAM" id="MobiDB-lite"/>
    </source>
</evidence>
<sequence length="1382" mass="155190">MFRHKLERPSLRDGHRSEKQPVVSIMTDADDDSAATGHPSGAEEAPQRINILGDLRDAALSSSLVANVRDLKVSAANEVAKVNAIVTKDGSSRDEKLRTLLHQLVRSRREASLYNDFADMTTTEDSDLQLGSFAAQLNEISVPLRMIDMDTMNMVDTGDFGEEDQYCMLSHSWKGGEVDYAFVCEAQRAERAPGSNDSDVTAVLNLCNSKIEKIAVQLDTLLQKRSDPEQSIRKLLVKSLRASMLERALATTKKGRTIADANKRQSDLEQNNYRKLLAFLGETRTINSLGKRKADAEDQQNKASREWNSAEQDYGAAKSEIMDFRSDRQLSYAIDDLLRALQQRRSARKLERSINRAREVYDTRPFSKTGRRYIWLDNCCIDKRQAAELSESLARMGEWYANADFCLVHLDTKWDNREWLDEWDSWCETQSEVSKVAQKYNEADSDHSDDDKQVVSADENATPRCQPVVHFEEIKEWKPTWATRGWTLQELVLSKMTFYVNADWKWLPRPIDVLGIYYHFCPFVDFYTRNLRHVQDWKHRDIGAELTEAGTHEGLDEVTASENREEIRGAEIKTATPGEDKERINVNSIIRALELFKYVAPKQLDKETARAQISYSVQVAAKATIDQSINEHPNYHQARERITETLFAEVPREELYADVSRSTRVKQTIDRLLGALAETANERIRQDRQSIASFSNVEGLSSWTDGTQRDRFSAHSVITLASHRECTKAIDKAYSLMGILGVQFPAFPAEGLIKALSRLLDEVVVTSHDVSVFNWTGKYNGSPLRGRSLYASNIEAFQAEGEGNQARPDVNGELVRLFRDDRIKRLKVAQGVTQLLLDATKFVTAFQQAEATVDALLKLVEFIRTERLESLKRRLGSSALLGIMQKAGIFAQQEEELEKARKEQGKAKQDASSHQTTEATESEKKKNRGRFIPALPKGSSRGDGAAEDTEKQEEDKARDDRLAELGEQIQSSIPTAMKGDVPCADENNAFHAIKIQSSTSTTSRGYPRDRPIICPNPIVVNSSGIKGVFDIQRVVVKLLQPDELRTKVRNAVSDGEKIDGWCTISTGFALTMVAFSCERHILSSQLDLGDVIDQTVLEEPEAHNIEAGDTHQQQSGPGGVPNKPPNTKDLPSSATGGSPTEKPPGPKRSPSSLQDSDSPESESQPKLDNYGQSLEQRRVSRMIDFVAESNLHAIAGEWVLARFSGAIGAKWFLCRLELGSGNEFYARRIATDEIDFANAVPEKGLVEFWNSFLHKKKLTMCDMLQHYLDAQKAGNYATWLHNNLQETFGLQKMGESGDEEDEANKDPKNYGSLTSTGKLFKMIGWGLRYAFDELWARHLESHLEESALANVPPILHAAIKDLGANKTLLPVMFHSGRDVHFF</sequence>
<organism evidence="3 4">
    <name type="scientific">Aspergillus sclerotiicarbonarius (strain CBS 121057 / IBT 28362)</name>
    <dbReference type="NCBI Taxonomy" id="1448318"/>
    <lineage>
        <taxon>Eukaryota</taxon>
        <taxon>Fungi</taxon>
        <taxon>Dikarya</taxon>
        <taxon>Ascomycota</taxon>
        <taxon>Pezizomycotina</taxon>
        <taxon>Eurotiomycetes</taxon>
        <taxon>Eurotiomycetidae</taxon>
        <taxon>Eurotiales</taxon>
        <taxon>Aspergillaceae</taxon>
        <taxon>Aspergillus</taxon>
        <taxon>Aspergillus subgen. Circumdati</taxon>
    </lineage>
</organism>
<feature type="compositionally biased region" description="Polar residues" evidence="1">
    <location>
        <begin position="1129"/>
        <end position="1138"/>
    </location>
</feature>
<feature type="domain" description="Heterokaryon incompatibility" evidence="2">
    <location>
        <begin position="350"/>
        <end position="490"/>
    </location>
</feature>
<dbReference type="PANTHER" id="PTHR10622:SF10">
    <property type="entry name" value="HET DOMAIN-CONTAINING PROTEIN"/>
    <property type="match status" value="1"/>
</dbReference>